<dbReference type="GO" id="GO:0010705">
    <property type="term" value="P:meiotic DNA double-strand break processing involved in reciprocal meiotic recombination"/>
    <property type="evidence" value="ECO:0007669"/>
    <property type="project" value="TreeGrafter"/>
</dbReference>
<proteinExistence type="predicted"/>
<dbReference type="AlphaFoldDB" id="A0AAW1FS98"/>
<dbReference type="GO" id="GO:0007283">
    <property type="term" value="P:spermatogenesis"/>
    <property type="evidence" value="ECO:0007669"/>
    <property type="project" value="TreeGrafter"/>
</dbReference>
<accession>A0AAW1FS98</accession>
<dbReference type="Proteomes" id="UP001488805">
    <property type="component" value="Unassembled WGS sequence"/>
</dbReference>
<dbReference type="PANTHER" id="PTHR35449:SF1">
    <property type="entry name" value="PROTEIN SIX6OS1"/>
    <property type="match status" value="1"/>
</dbReference>
<feature type="compositionally biased region" description="Low complexity" evidence="2">
    <location>
        <begin position="344"/>
        <end position="355"/>
    </location>
</feature>
<feature type="compositionally biased region" description="Polar residues" evidence="2">
    <location>
        <begin position="212"/>
        <end position="230"/>
    </location>
</feature>
<dbReference type="GO" id="GO:0048477">
    <property type="term" value="P:oogenesis"/>
    <property type="evidence" value="ECO:0007669"/>
    <property type="project" value="TreeGrafter"/>
</dbReference>
<dbReference type="EMBL" id="JBCEZU010000034">
    <property type="protein sequence ID" value="KAK9537511.1"/>
    <property type="molecule type" value="Genomic_DNA"/>
</dbReference>
<protein>
    <recommendedName>
        <fullName evidence="5">Protein SIX6OS1</fullName>
    </recommendedName>
</protein>
<organism evidence="3 4">
    <name type="scientific">Zoarces viviparus</name>
    <name type="common">Viviparous eelpout</name>
    <name type="synonym">Blennius viviparus</name>
    <dbReference type="NCBI Taxonomy" id="48416"/>
    <lineage>
        <taxon>Eukaryota</taxon>
        <taxon>Metazoa</taxon>
        <taxon>Chordata</taxon>
        <taxon>Craniata</taxon>
        <taxon>Vertebrata</taxon>
        <taxon>Euteleostomi</taxon>
        <taxon>Actinopterygii</taxon>
        <taxon>Neopterygii</taxon>
        <taxon>Teleostei</taxon>
        <taxon>Neoteleostei</taxon>
        <taxon>Acanthomorphata</taxon>
        <taxon>Eupercaria</taxon>
        <taxon>Perciformes</taxon>
        <taxon>Cottioidei</taxon>
        <taxon>Zoarcales</taxon>
        <taxon>Zoarcidae</taxon>
        <taxon>Zoarcinae</taxon>
        <taxon>Zoarces</taxon>
    </lineage>
</organism>
<keyword evidence="4" id="KW-1185">Reference proteome</keyword>
<dbReference type="InterPro" id="IPR031380">
    <property type="entry name" value="SIX6OS1"/>
</dbReference>
<dbReference type="GO" id="GO:0007129">
    <property type="term" value="P:homologous chromosome pairing at meiosis"/>
    <property type="evidence" value="ECO:0007669"/>
    <property type="project" value="TreeGrafter"/>
</dbReference>
<evidence type="ECO:0000256" key="2">
    <source>
        <dbReference type="SAM" id="MobiDB-lite"/>
    </source>
</evidence>
<evidence type="ECO:0000313" key="4">
    <source>
        <dbReference type="Proteomes" id="UP001488805"/>
    </source>
</evidence>
<keyword evidence="1" id="KW-0175">Coiled coil</keyword>
<dbReference type="Pfam" id="PF15676">
    <property type="entry name" value="S6OS1"/>
    <property type="match status" value="1"/>
</dbReference>
<evidence type="ECO:0008006" key="5">
    <source>
        <dbReference type="Google" id="ProtNLM"/>
    </source>
</evidence>
<reference evidence="3 4" key="1">
    <citation type="journal article" date="2024" name="Genome Biol. Evol.">
        <title>Chromosome-level genome assembly of the viviparous eelpout Zoarces viviparus.</title>
        <authorList>
            <person name="Fuhrmann N."/>
            <person name="Brasseur M.V."/>
            <person name="Bakowski C.E."/>
            <person name="Podsiadlowski L."/>
            <person name="Prost S."/>
            <person name="Krehenwinkel H."/>
            <person name="Mayer C."/>
        </authorList>
    </citation>
    <scope>NUCLEOTIDE SEQUENCE [LARGE SCALE GENOMIC DNA]</scope>
    <source>
        <strain evidence="3">NO-MEL_2022_Ind0_liver</strain>
    </source>
</reference>
<evidence type="ECO:0000313" key="3">
    <source>
        <dbReference type="EMBL" id="KAK9537511.1"/>
    </source>
</evidence>
<dbReference type="PANTHER" id="PTHR35449">
    <property type="entry name" value="PROTEIN SIX6OS1"/>
    <property type="match status" value="1"/>
</dbReference>
<feature type="compositionally biased region" description="Polar residues" evidence="2">
    <location>
        <begin position="242"/>
        <end position="254"/>
    </location>
</feature>
<sequence>MNDQYSLNNIESILFQFALQTRKLSQRKNEINQQSKVCRVDTAERRSYIETIHRNIKRLEEEIRAKQSTVMHNKANAKSMKATNGLLLQYEQTLKAELESRKASYHQDMEVYEERITGCRKTFQSHKEYYYQHPAAQKLLTLQADKEEIEFRIKACDDQITMKQKELDQLTGPAVDASSTETPPDGVSGQQPVAEPEEQSDQTEEESHASIDISSLHLNQTKNGNNTSVEANAEEIREENKVQYTSVCSPSSGGEHSELWSGQPLDEQRHPDELHPDEQEQETEQEDQVLQSAVGQAVAVEEDIAMDEGQTASKEDNEGLAAFPQSSSRDKHPQSTPLEITAVPSTPTFPFNFSPARSPRHGASDTKSPAFLFSLNSEPSTPGFSGFGFEAASSQDEESPFAFAGSFFNEKKTAEPKSPKSSTCPEFLFGQPEQSEAFQFAFSSKSPQTSNKDNTGDDFPFSFNF</sequence>
<evidence type="ECO:0000256" key="1">
    <source>
        <dbReference type="SAM" id="Coils"/>
    </source>
</evidence>
<comment type="caution">
    <text evidence="3">The sequence shown here is derived from an EMBL/GenBank/DDBJ whole genome shotgun (WGS) entry which is preliminary data.</text>
</comment>
<gene>
    <name evidence="3" type="ORF">VZT92_005121</name>
</gene>
<name>A0AAW1FS98_ZOAVI</name>
<feature type="coiled-coil region" evidence="1">
    <location>
        <begin position="49"/>
        <end position="115"/>
    </location>
</feature>
<dbReference type="GO" id="GO:0000801">
    <property type="term" value="C:central element"/>
    <property type="evidence" value="ECO:0007669"/>
    <property type="project" value="TreeGrafter"/>
</dbReference>
<feature type="compositionally biased region" description="Basic and acidic residues" evidence="2">
    <location>
        <begin position="266"/>
        <end position="278"/>
    </location>
</feature>
<feature type="compositionally biased region" description="Polar residues" evidence="2">
    <location>
        <begin position="441"/>
        <end position="453"/>
    </location>
</feature>
<feature type="compositionally biased region" description="Acidic residues" evidence="2">
    <location>
        <begin position="195"/>
        <end position="204"/>
    </location>
</feature>
<feature type="region of interest" description="Disordered" evidence="2">
    <location>
        <begin position="441"/>
        <end position="465"/>
    </location>
</feature>
<feature type="region of interest" description="Disordered" evidence="2">
    <location>
        <begin position="168"/>
        <end position="374"/>
    </location>
</feature>